<dbReference type="Proteomes" id="UP000037696">
    <property type="component" value="Unassembled WGS sequence"/>
</dbReference>
<protein>
    <submittedName>
        <fullName evidence="1">Uncharacterized protein</fullName>
    </submittedName>
</protein>
<gene>
    <name evidence="1" type="ORF">ACN38_g1551</name>
</gene>
<evidence type="ECO:0000313" key="1">
    <source>
        <dbReference type="EMBL" id="KOS47551.1"/>
    </source>
</evidence>
<accession>A0A0M8PGA0</accession>
<name>A0A0M8PGA0_9EURO</name>
<sequence>YYGIAIVKNTAPESPKPHSTSMICPMIMPPLNHMICIGLTNC</sequence>
<comment type="caution">
    <text evidence="1">The sequence shown here is derived from an EMBL/GenBank/DDBJ whole genome shotgun (WGS) entry which is preliminary data.</text>
</comment>
<reference evidence="1 2" key="1">
    <citation type="submission" date="2015-08" db="EMBL/GenBank/DDBJ databases">
        <title>Genome sequencing of Penicillium nordicum.</title>
        <authorList>
            <person name="Nguyen H.D."/>
            <person name="Seifert K.A."/>
        </authorList>
    </citation>
    <scope>NUCLEOTIDE SEQUENCE [LARGE SCALE GENOMIC DNA]</scope>
    <source>
        <strain evidence="1 2">DAOMC 185683</strain>
    </source>
</reference>
<keyword evidence="2" id="KW-1185">Reference proteome</keyword>
<evidence type="ECO:0000313" key="2">
    <source>
        <dbReference type="Proteomes" id="UP000037696"/>
    </source>
</evidence>
<organism evidence="1 2">
    <name type="scientific">Penicillium nordicum</name>
    <dbReference type="NCBI Taxonomy" id="229535"/>
    <lineage>
        <taxon>Eukaryota</taxon>
        <taxon>Fungi</taxon>
        <taxon>Dikarya</taxon>
        <taxon>Ascomycota</taxon>
        <taxon>Pezizomycotina</taxon>
        <taxon>Eurotiomycetes</taxon>
        <taxon>Eurotiomycetidae</taxon>
        <taxon>Eurotiales</taxon>
        <taxon>Aspergillaceae</taxon>
        <taxon>Penicillium</taxon>
    </lineage>
</organism>
<proteinExistence type="predicted"/>
<dbReference type="EMBL" id="LHQQ01000015">
    <property type="protein sequence ID" value="KOS47551.1"/>
    <property type="molecule type" value="Genomic_DNA"/>
</dbReference>
<feature type="non-terminal residue" evidence="1">
    <location>
        <position position="1"/>
    </location>
</feature>
<dbReference type="AlphaFoldDB" id="A0A0M8PGA0"/>